<dbReference type="InterPro" id="IPR018236">
    <property type="entry name" value="SAICAR_synthetase_CS"/>
</dbReference>
<dbReference type="GO" id="GO:0016831">
    <property type="term" value="F:carboxy-lyase activity"/>
    <property type="evidence" value="ECO:0007669"/>
    <property type="project" value="UniProtKB-KW"/>
</dbReference>
<dbReference type="HAMAP" id="MF_02045">
    <property type="entry name" value="PurE_classII"/>
    <property type="match status" value="1"/>
</dbReference>
<dbReference type="PANTHER" id="PTHR43599:SF3">
    <property type="entry name" value="SI:DKEY-6E2.2"/>
    <property type="match status" value="1"/>
</dbReference>
<evidence type="ECO:0000313" key="13">
    <source>
        <dbReference type="EMBL" id="CAL1548264.1"/>
    </source>
</evidence>
<dbReference type="Pfam" id="PF00731">
    <property type="entry name" value="AIRC"/>
    <property type="match status" value="1"/>
</dbReference>
<dbReference type="Proteomes" id="UP001497497">
    <property type="component" value="Unassembled WGS sequence"/>
</dbReference>
<keyword evidence="5" id="KW-0436">Ligase</keyword>
<comment type="pathway">
    <text evidence="2">Purine metabolism; IMP biosynthesis via de novo pathway; 5-amino-1-(5-phospho-D-ribosyl)imidazole-4-carboxylate from 5-amino-1-(5-phospho-D-ribosyl)imidazole (carboxylase route): step 1/1.</text>
</comment>
<dbReference type="PROSITE" id="PS01058">
    <property type="entry name" value="SAICAR_SYNTHETASE_2"/>
    <property type="match status" value="1"/>
</dbReference>
<dbReference type="CDD" id="cd01416">
    <property type="entry name" value="SAICAR_synt_Ade5"/>
    <property type="match status" value="1"/>
</dbReference>
<dbReference type="FunFam" id="3.30.470.20:FF:000020">
    <property type="entry name" value="Probable multifunctional protein ADE2"/>
    <property type="match status" value="1"/>
</dbReference>
<dbReference type="GO" id="GO:0006189">
    <property type="term" value="P:'de novo' IMP biosynthetic process"/>
    <property type="evidence" value="ECO:0007669"/>
    <property type="project" value="InterPro"/>
</dbReference>
<evidence type="ECO:0000256" key="3">
    <source>
        <dbReference type="ARBA" id="ARBA00010478"/>
    </source>
</evidence>
<protein>
    <recommendedName>
        <fullName evidence="12">PurE domain-containing protein</fullName>
    </recommendedName>
</protein>
<evidence type="ECO:0000256" key="6">
    <source>
        <dbReference type="ARBA" id="ARBA00022741"/>
    </source>
</evidence>
<organism evidence="13 14">
    <name type="scientific">Lymnaea stagnalis</name>
    <name type="common">Great pond snail</name>
    <name type="synonym">Helix stagnalis</name>
    <dbReference type="NCBI Taxonomy" id="6523"/>
    <lineage>
        <taxon>Eukaryota</taxon>
        <taxon>Metazoa</taxon>
        <taxon>Spiralia</taxon>
        <taxon>Lophotrochozoa</taxon>
        <taxon>Mollusca</taxon>
        <taxon>Gastropoda</taxon>
        <taxon>Heterobranchia</taxon>
        <taxon>Euthyneura</taxon>
        <taxon>Panpulmonata</taxon>
        <taxon>Hygrophila</taxon>
        <taxon>Lymnaeoidea</taxon>
        <taxon>Lymnaeidae</taxon>
        <taxon>Lymnaea</taxon>
    </lineage>
</organism>
<keyword evidence="11" id="KW-0511">Multifunctional enzyme</keyword>
<evidence type="ECO:0000256" key="7">
    <source>
        <dbReference type="ARBA" id="ARBA00022755"/>
    </source>
</evidence>
<dbReference type="InterPro" id="IPR000031">
    <property type="entry name" value="PurE_dom"/>
</dbReference>
<dbReference type="Gene3D" id="3.30.470.20">
    <property type="entry name" value="ATP-grasp fold, B domain"/>
    <property type="match status" value="1"/>
</dbReference>
<dbReference type="GO" id="GO:0005524">
    <property type="term" value="F:ATP binding"/>
    <property type="evidence" value="ECO:0007669"/>
    <property type="project" value="UniProtKB-KW"/>
</dbReference>
<dbReference type="InterPro" id="IPR033626">
    <property type="entry name" value="PurE_classII"/>
</dbReference>
<comment type="similarity">
    <text evidence="3">In the C-terminal section; belongs to the AIR carboxylase family. Class II subfamily.</text>
</comment>
<comment type="pathway">
    <text evidence="1">Purine metabolism; IMP biosynthesis via de novo pathway; 5-amino-1-(5-phospho-D-ribosyl)imidazole-4-carboxamide from 5-amino-1-(5-phospho-D-ribosyl)imidazole-4-carboxylate: step 1/2.</text>
</comment>
<evidence type="ECO:0000256" key="9">
    <source>
        <dbReference type="ARBA" id="ARBA00022840"/>
    </source>
</evidence>
<gene>
    <name evidence="13" type="ORF">GSLYS_00021581001</name>
</gene>
<dbReference type="SMART" id="SM01001">
    <property type="entry name" value="AIRC"/>
    <property type="match status" value="1"/>
</dbReference>
<dbReference type="InterPro" id="IPR050089">
    <property type="entry name" value="SAICAR_synthetase"/>
</dbReference>
<dbReference type="GO" id="GO:0005829">
    <property type="term" value="C:cytosol"/>
    <property type="evidence" value="ECO:0007669"/>
    <property type="project" value="TreeGrafter"/>
</dbReference>
<evidence type="ECO:0000256" key="1">
    <source>
        <dbReference type="ARBA" id="ARBA00004672"/>
    </source>
</evidence>
<keyword evidence="6" id="KW-0547">Nucleotide-binding</keyword>
<dbReference type="EMBL" id="CAXITT010001247">
    <property type="protein sequence ID" value="CAL1548264.1"/>
    <property type="molecule type" value="Genomic_DNA"/>
</dbReference>
<dbReference type="FunFam" id="3.40.50.1970:FF:000006">
    <property type="entry name" value="Probable multifunctional protein ADE2"/>
    <property type="match status" value="1"/>
</dbReference>
<evidence type="ECO:0000256" key="11">
    <source>
        <dbReference type="ARBA" id="ARBA00023268"/>
    </source>
</evidence>
<sequence>MEGKAKISNSTAATVFKLLKDAGIRTHFIKQHGERSFIALKCHMIPLEWVTRRIATGSFLKRNPGVEEGYRFNPPKLETFYKDDANHDPQWTYEQCVAAKMTFGGVTIGPDELNIMEKMTVTIFEILERAWSSQNCSLIDMKIEFGIVDQTEELVLADIIDSDSWRLWPSGDKRLMKDKQVYRNLQEVTSEALDTVKRNFEWVAEKVQLLNIKPRGRVVVFMGSSSDSQQGDKIVSICKSLDIACELRVTSAHKQTDQTMRLLAEYEGDGIPTVLIAIAGRSNGLGPVLAGNTVLPVINCPPLTPDWGAQDVWSSLRMPSGLGCATVTEPEGAALAAAQILALTEHMVWARLRARQLNTWTGLIESDKKLRTANTV</sequence>
<name>A0AAV2IM94_LYMST</name>
<dbReference type="PANTHER" id="PTHR43599">
    <property type="entry name" value="MULTIFUNCTIONAL PROTEIN ADE2"/>
    <property type="match status" value="1"/>
</dbReference>
<keyword evidence="8" id="KW-0210">Decarboxylase</keyword>
<comment type="caution">
    <text evidence="13">The sequence shown here is derived from an EMBL/GenBank/DDBJ whole genome shotgun (WGS) entry which is preliminary data.</text>
</comment>
<evidence type="ECO:0000259" key="12">
    <source>
        <dbReference type="SMART" id="SM01001"/>
    </source>
</evidence>
<evidence type="ECO:0000256" key="4">
    <source>
        <dbReference type="ARBA" id="ARBA00011020"/>
    </source>
</evidence>
<feature type="domain" description="PurE" evidence="12">
    <location>
        <begin position="216"/>
        <end position="363"/>
    </location>
</feature>
<keyword evidence="9" id="KW-0067">ATP-binding</keyword>
<accession>A0AAV2IM94</accession>
<dbReference type="SUPFAM" id="SSF52255">
    <property type="entry name" value="N5-CAIR mutase (phosphoribosylaminoimidazole carboxylase, PurE)"/>
    <property type="match status" value="1"/>
</dbReference>
<dbReference type="Pfam" id="PF01259">
    <property type="entry name" value="SAICAR_synt"/>
    <property type="match status" value="1"/>
</dbReference>
<reference evidence="13 14" key="1">
    <citation type="submission" date="2024-04" db="EMBL/GenBank/DDBJ databases">
        <authorList>
            <consortium name="Genoscope - CEA"/>
            <person name="William W."/>
        </authorList>
    </citation>
    <scope>NUCLEOTIDE SEQUENCE [LARGE SCALE GENOMIC DNA]</scope>
</reference>
<dbReference type="InterPro" id="IPR028923">
    <property type="entry name" value="SAICAR_synt/ADE2_N"/>
</dbReference>
<evidence type="ECO:0000256" key="10">
    <source>
        <dbReference type="ARBA" id="ARBA00023239"/>
    </source>
</evidence>
<comment type="similarity">
    <text evidence="4">In the N-terminal section; belongs to the SAICAR synthetase family.</text>
</comment>
<evidence type="ECO:0000256" key="2">
    <source>
        <dbReference type="ARBA" id="ARBA00004747"/>
    </source>
</evidence>
<dbReference type="SUPFAM" id="SSF56104">
    <property type="entry name" value="SAICAR synthase-like"/>
    <property type="match status" value="1"/>
</dbReference>
<proteinExistence type="inferred from homology"/>
<keyword evidence="7" id="KW-0658">Purine biosynthesis</keyword>
<dbReference type="GO" id="GO:0004639">
    <property type="term" value="F:phosphoribosylaminoimidazolesuccinocarboxamide synthase activity"/>
    <property type="evidence" value="ECO:0007669"/>
    <property type="project" value="InterPro"/>
</dbReference>
<keyword evidence="10" id="KW-0456">Lyase</keyword>
<dbReference type="Gene3D" id="3.30.200.20">
    <property type="entry name" value="Phosphorylase Kinase, domain 1"/>
    <property type="match status" value="1"/>
</dbReference>
<dbReference type="PROSITE" id="PS01057">
    <property type="entry name" value="SAICAR_SYNTHETASE_1"/>
    <property type="match status" value="1"/>
</dbReference>
<dbReference type="AlphaFoldDB" id="A0AAV2IM94"/>
<evidence type="ECO:0000256" key="5">
    <source>
        <dbReference type="ARBA" id="ARBA00022598"/>
    </source>
</evidence>
<evidence type="ECO:0000256" key="8">
    <source>
        <dbReference type="ARBA" id="ARBA00022793"/>
    </source>
</evidence>
<keyword evidence="14" id="KW-1185">Reference proteome</keyword>
<evidence type="ECO:0000313" key="14">
    <source>
        <dbReference type="Proteomes" id="UP001497497"/>
    </source>
</evidence>
<dbReference type="Gene3D" id="3.40.50.1970">
    <property type="match status" value="1"/>
</dbReference>